<dbReference type="GO" id="GO:0000160">
    <property type="term" value="P:phosphorelay signal transduction system"/>
    <property type="evidence" value="ECO:0007669"/>
    <property type="project" value="InterPro"/>
</dbReference>
<dbReference type="RefSeq" id="WP_054476849.1">
    <property type="nucleotide sequence ID" value="NZ_CAWMRL010000009.1"/>
</dbReference>
<dbReference type="PROSITE" id="PS51755">
    <property type="entry name" value="OMPR_PHOB"/>
    <property type="match status" value="1"/>
</dbReference>
<keyword evidence="1 2" id="KW-0238">DNA-binding</keyword>
<evidence type="ECO:0000256" key="3">
    <source>
        <dbReference type="SAM" id="Phobius"/>
    </source>
</evidence>
<name>A0A5B0XA72_9GAMM</name>
<evidence type="ECO:0000256" key="1">
    <source>
        <dbReference type="ARBA" id="ARBA00023125"/>
    </source>
</evidence>
<feature type="transmembrane region" description="Helical" evidence="3">
    <location>
        <begin position="244"/>
        <end position="263"/>
    </location>
</feature>
<dbReference type="InterPro" id="IPR016032">
    <property type="entry name" value="Sig_transdc_resp-reg_C-effctor"/>
</dbReference>
<dbReference type="GO" id="GO:0003677">
    <property type="term" value="F:DNA binding"/>
    <property type="evidence" value="ECO:0007669"/>
    <property type="project" value="UniProtKB-UniRule"/>
</dbReference>
<protein>
    <submittedName>
        <fullName evidence="5">Winged helix-turn-helix transcriptional regulator</fullName>
    </submittedName>
</protein>
<dbReference type="EMBL" id="VTUW01000002">
    <property type="protein sequence ID" value="KAA1195495.1"/>
    <property type="molecule type" value="Genomic_DNA"/>
</dbReference>
<dbReference type="InterPro" id="IPR036388">
    <property type="entry name" value="WH-like_DNA-bd_sf"/>
</dbReference>
<evidence type="ECO:0000313" key="6">
    <source>
        <dbReference type="Proteomes" id="UP000322184"/>
    </source>
</evidence>
<evidence type="ECO:0000256" key="2">
    <source>
        <dbReference type="PROSITE-ProRule" id="PRU01091"/>
    </source>
</evidence>
<keyword evidence="3" id="KW-1133">Transmembrane helix</keyword>
<feature type="domain" description="OmpR/PhoB-type" evidence="4">
    <location>
        <begin position="76"/>
        <end position="180"/>
    </location>
</feature>
<dbReference type="GO" id="GO:0006355">
    <property type="term" value="P:regulation of DNA-templated transcription"/>
    <property type="evidence" value="ECO:0007669"/>
    <property type="project" value="InterPro"/>
</dbReference>
<dbReference type="AlphaFoldDB" id="A0A5B0XA72"/>
<keyword evidence="3" id="KW-0812">Transmembrane</keyword>
<evidence type="ECO:0000313" key="5">
    <source>
        <dbReference type="EMBL" id="KAA1195495.1"/>
    </source>
</evidence>
<accession>A0A5B0XA72</accession>
<gene>
    <name evidence="5" type="ORF">F0L16_02085</name>
</gene>
<feature type="DNA-binding region" description="OmpR/PhoB-type" evidence="2">
    <location>
        <begin position="76"/>
        <end position="180"/>
    </location>
</feature>
<dbReference type="CDD" id="cd00383">
    <property type="entry name" value="trans_reg_C"/>
    <property type="match status" value="1"/>
</dbReference>
<dbReference type="Proteomes" id="UP000322184">
    <property type="component" value="Unassembled WGS sequence"/>
</dbReference>
<keyword evidence="3" id="KW-0472">Membrane</keyword>
<comment type="caution">
    <text evidence="5">The sequence shown here is derived from an EMBL/GenBank/DDBJ whole genome shotgun (WGS) entry which is preliminary data.</text>
</comment>
<sequence>MSFSEASIEIMRQVQRLVIIALSIVSISFTLKSCNRQHLRDSNYPSLFIKKMKEPVDMLFCMYNNTRDLDRKSMSFMKYVINIIVVFDPKEKTLALFNNPLNTVKLSNPASRLFLELIKNNGETIPREDLLKNVWEDYGFTGSNSNLNSYISEIRKNLASLSTDLTIIKTIPKVGFRLEADIQVSLQESPEEENNADTDIIISESDINSLHSQDRPRVEDPEGENRVLKKHRNNHVNKWLKSRIFLGIAFIFLLLSFYVFFLSKRTVEISQEPYSYLYTTGKCKVFSLDYKLGYSKATLREMAKQDISNEKIDCQSVKQSIFHRRIMPENNIAKTYFIGICSIAPSGKYNHCLSIINHYGASI</sequence>
<evidence type="ECO:0000259" key="4">
    <source>
        <dbReference type="PROSITE" id="PS51755"/>
    </source>
</evidence>
<dbReference type="Gene3D" id="1.10.10.10">
    <property type="entry name" value="Winged helix-like DNA-binding domain superfamily/Winged helix DNA-binding domain"/>
    <property type="match status" value="1"/>
</dbReference>
<proteinExistence type="predicted"/>
<dbReference type="SUPFAM" id="SSF46894">
    <property type="entry name" value="C-terminal effector domain of the bipartite response regulators"/>
    <property type="match status" value="1"/>
</dbReference>
<dbReference type="Pfam" id="PF00486">
    <property type="entry name" value="Trans_reg_C"/>
    <property type="match status" value="1"/>
</dbReference>
<dbReference type="SMART" id="SM00862">
    <property type="entry name" value="Trans_reg_C"/>
    <property type="match status" value="1"/>
</dbReference>
<feature type="transmembrane region" description="Helical" evidence="3">
    <location>
        <begin position="14"/>
        <end position="31"/>
    </location>
</feature>
<organism evidence="5 6">
    <name type="scientific">Photorhabdus heterorhabditis</name>
    <dbReference type="NCBI Taxonomy" id="880156"/>
    <lineage>
        <taxon>Bacteria</taxon>
        <taxon>Pseudomonadati</taxon>
        <taxon>Pseudomonadota</taxon>
        <taxon>Gammaproteobacteria</taxon>
        <taxon>Enterobacterales</taxon>
        <taxon>Morganellaceae</taxon>
        <taxon>Photorhabdus</taxon>
    </lineage>
</organism>
<dbReference type="OrthoDB" id="6591689at2"/>
<dbReference type="InterPro" id="IPR001867">
    <property type="entry name" value="OmpR/PhoB-type_DNA-bd"/>
</dbReference>
<reference evidence="5 6" key="1">
    <citation type="submission" date="2019-09" db="EMBL/GenBank/DDBJ databases">
        <title>Whole genome sequence of Photorhabdus heterorhabditis strain ETL (Enterobacteriales: Enterobacteriaceae) a bacterial symbiont of Heterorhabditis zealandica strain ETL (Rhabditida: Heterorhabditidae).</title>
        <authorList>
            <person name="Lulamba T.E."/>
            <person name="Serepa-Dlamini M.H."/>
        </authorList>
    </citation>
    <scope>NUCLEOTIDE SEQUENCE [LARGE SCALE GENOMIC DNA]</scope>
    <source>
        <strain evidence="5 6">ETL</strain>
    </source>
</reference>